<dbReference type="OrthoDB" id="7486936at2759"/>
<proteinExistence type="predicted"/>
<evidence type="ECO:0000313" key="3">
    <source>
        <dbReference type="Proteomes" id="UP000838878"/>
    </source>
</evidence>
<protein>
    <submittedName>
        <fullName evidence="2">Uncharacterized protein</fullName>
    </submittedName>
</protein>
<feature type="non-terminal residue" evidence="2">
    <location>
        <position position="253"/>
    </location>
</feature>
<evidence type="ECO:0000256" key="1">
    <source>
        <dbReference type="SAM" id="Phobius"/>
    </source>
</evidence>
<reference evidence="2" key="1">
    <citation type="submission" date="2021-12" db="EMBL/GenBank/DDBJ databases">
        <authorList>
            <person name="Martin H S."/>
        </authorList>
    </citation>
    <scope>NUCLEOTIDE SEQUENCE</scope>
</reference>
<feature type="transmembrane region" description="Helical" evidence="1">
    <location>
        <begin position="170"/>
        <end position="191"/>
    </location>
</feature>
<name>A0A8J9V098_9NEOP</name>
<dbReference type="AlphaFoldDB" id="A0A8J9V098"/>
<feature type="transmembrane region" description="Helical" evidence="1">
    <location>
        <begin position="118"/>
        <end position="143"/>
    </location>
</feature>
<feature type="transmembrane region" description="Helical" evidence="1">
    <location>
        <begin position="20"/>
        <end position="45"/>
    </location>
</feature>
<evidence type="ECO:0000313" key="2">
    <source>
        <dbReference type="EMBL" id="CAH0729348.1"/>
    </source>
</evidence>
<keyword evidence="3" id="KW-1185">Reference proteome</keyword>
<keyword evidence="1" id="KW-0812">Transmembrane</keyword>
<sequence length="253" mass="29460">MRQTLFGTKNYDPENVECRYFAKAAMAFCALTAVTALSIALYHGIMIFDIPNISEVGTYWIVMFYKFMILVCTKLNVSDYHQLQCSIKEDFLYACTKGEKYRKKFFYNQIFTRKICKFTMAFTSGVGTGMTAFSIFTLIFFMATHEPGEGKRPLLFPIWVFSVDLGATPIYEIAFVYSFFCILFTTLNYTFMIVTEIMWIREIATKADIIIWSLEDLMNGIRPTQDKNERAIFDATLKHRLRDIVQHHQSMNK</sequence>
<accession>A0A8J9V098</accession>
<keyword evidence="1" id="KW-1133">Transmembrane helix</keyword>
<feature type="transmembrane region" description="Helical" evidence="1">
    <location>
        <begin position="57"/>
        <end position="77"/>
    </location>
</feature>
<dbReference type="Proteomes" id="UP000838878">
    <property type="component" value="Chromosome 8"/>
</dbReference>
<organism evidence="2 3">
    <name type="scientific">Brenthis ino</name>
    <name type="common">lesser marbled fritillary</name>
    <dbReference type="NCBI Taxonomy" id="405034"/>
    <lineage>
        <taxon>Eukaryota</taxon>
        <taxon>Metazoa</taxon>
        <taxon>Ecdysozoa</taxon>
        <taxon>Arthropoda</taxon>
        <taxon>Hexapoda</taxon>
        <taxon>Insecta</taxon>
        <taxon>Pterygota</taxon>
        <taxon>Neoptera</taxon>
        <taxon>Endopterygota</taxon>
        <taxon>Lepidoptera</taxon>
        <taxon>Glossata</taxon>
        <taxon>Ditrysia</taxon>
        <taxon>Papilionoidea</taxon>
        <taxon>Nymphalidae</taxon>
        <taxon>Heliconiinae</taxon>
        <taxon>Argynnini</taxon>
        <taxon>Brenthis</taxon>
    </lineage>
</organism>
<gene>
    <name evidence="2" type="ORF">BINO364_LOCUS14446</name>
</gene>
<keyword evidence="1" id="KW-0472">Membrane</keyword>
<dbReference type="EMBL" id="OV170228">
    <property type="protein sequence ID" value="CAH0729348.1"/>
    <property type="molecule type" value="Genomic_DNA"/>
</dbReference>